<reference evidence="2" key="1">
    <citation type="submission" date="2017-09" db="EMBL/GenBank/DDBJ databases">
        <title>Depth-based differentiation of microbial function through sediment-hosted aquifers and enrichment of novel symbionts in the deep terrestrial subsurface.</title>
        <authorList>
            <person name="Probst A.J."/>
            <person name="Ladd B."/>
            <person name="Jarett J.K."/>
            <person name="Geller-Mcgrath D.E."/>
            <person name="Sieber C.M.K."/>
            <person name="Emerson J.B."/>
            <person name="Anantharaman K."/>
            <person name="Thomas B.C."/>
            <person name="Malmstrom R."/>
            <person name="Stieglmeier M."/>
            <person name="Klingl A."/>
            <person name="Woyke T."/>
            <person name="Ryan C.M."/>
            <person name="Banfield J.F."/>
        </authorList>
    </citation>
    <scope>NUCLEOTIDE SEQUENCE [LARGE SCALE GENOMIC DNA]</scope>
</reference>
<proteinExistence type="predicted"/>
<sequence length="93" mass="10867">AFEEMYHDVLEHAEQIFVVDCVGNAPTTIEQNIDIVNLGFPIVNLEKWKQHIFMFYGSMEELMTVYHSDADTVEKVQEEYLQECVSIIRKRLG</sequence>
<dbReference type="Proteomes" id="UP000228528">
    <property type="component" value="Unassembled WGS sequence"/>
</dbReference>
<dbReference type="AlphaFoldDB" id="A0A2M6P2R9"/>
<evidence type="ECO:0000313" key="2">
    <source>
        <dbReference type="Proteomes" id="UP000228528"/>
    </source>
</evidence>
<gene>
    <name evidence="1" type="ORF">COU30_00335</name>
</gene>
<name>A0A2M6P2R9_9BACT</name>
<accession>A0A2M6P2R9</accession>
<comment type="caution">
    <text evidence="1">The sequence shown here is derived from an EMBL/GenBank/DDBJ whole genome shotgun (WGS) entry which is preliminary data.</text>
</comment>
<evidence type="ECO:0000313" key="1">
    <source>
        <dbReference type="EMBL" id="PIR77829.1"/>
    </source>
</evidence>
<organism evidence="1 2">
    <name type="scientific">Candidatus Magasanikbacteria bacterium CG10_big_fil_rev_8_21_14_0_10_38_6</name>
    <dbReference type="NCBI Taxonomy" id="1974647"/>
    <lineage>
        <taxon>Bacteria</taxon>
        <taxon>Candidatus Magasanikiibacteriota</taxon>
    </lineage>
</organism>
<feature type="non-terminal residue" evidence="1">
    <location>
        <position position="1"/>
    </location>
</feature>
<protein>
    <submittedName>
        <fullName evidence="1">Uncharacterized protein</fullName>
    </submittedName>
</protein>
<dbReference type="EMBL" id="PFBW01000016">
    <property type="protein sequence ID" value="PIR77829.1"/>
    <property type="molecule type" value="Genomic_DNA"/>
</dbReference>